<organism evidence="1 2">
    <name type="scientific">Meiothermus granaticius NBRC 107808</name>
    <dbReference type="NCBI Taxonomy" id="1227551"/>
    <lineage>
        <taxon>Bacteria</taxon>
        <taxon>Thermotogati</taxon>
        <taxon>Deinococcota</taxon>
        <taxon>Deinococci</taxon>
        <taxon>Thermales</taxon>
        <taxon>Thermaceae</taxon>
        <taxon>Meiothermus</taxon>
    </lineage>
</organism>
<protein>
    <submittedName>
        <fullName evidence="1">Uncharacterized protein</fullName>
    </submittedName>
</protein>
<dbReference type="Proteomes" id="UP000266178">
    <property type="component" value="Unassembled WGS sequence"/>
</dbReference>
<comment type="caution">
    <text evidence="1">The sequence shown here is derived from an EMBL/GenBank/DDBJ whole genome shotgun (WGS) entry which is preliminary data.</text>
</comment>
<gene>
    <name evidence="1" type="ORF">Mgrana_00298</name>
</gene>
<name>A0A399FD76_9DEIN</name>
<accession>A0A399FD76</accession>
<sequence length="31" mass="3371">MFKSDGSTCGGRGGNGLTRAFIYLQTPDYQE</sequence>
<dbReference type="AlphaFoldDB" id="A0A399FD76"/>
<dbReference type="EMBL" id="QWLB01000003">
    <property type="protein sequence ID" value="RIH93715.1"/>
    <property type="molecule type" value="Genomic_DNA"/>
</dbReference>
<reference evidence="1 2" key="1">
    <citation type="submission" date="2018-08" db="EMBL/GenBank/DDBJ databases">
        <title>Meiothermus granaticius genome AF-68 sequencing project.</title>
        <authorList>
            <person name="Da Costa M.S."/>
            <person name="Albuquerque L."/>
            <person name="Raposo P."/>
            <person name="Froufe H.J.C."/>
            <person name="Barroso C.S."/>
            <person name="Egas C."/>
        </authorList>
    </citation>
    <scope>NUCLEOTIDE SEQUENCE [LARGE SCALE GENOMIC DNA]</scope>
    <source>
        <strain evidence="1 2">AF-68</strain>
    </source>
</reference>
<proteinExistence type="predicted"/>
<keyword evidence="2" id="KW-1185">Reference proteome</keyword>
<evidence type="ECO:0000313" key="2">
    <source>
        <dbReference type="Proteomes" id="UP000266178"/>
    </source>
</evidence>
<evidence type="ECO:0000313" key="1">
    <source>
        <dbReference type="EMBL" id="RIH93715.1"/>
    </source>
</evidence>